<gene>
    <name evidence="2" type="ORF">Scinn_37040</name>
</gene>
<keyword evidence="3" id="KW-1185">Reference proteome</keyword>
<evidence type="ECO:0000256" key="1">
    <source>
        <dbReference type="SAM" id="MobiDB-lite"/>
    </source>
</evidence>
<feature type="region of interest" description="Disordered" evidence="1">
    <location>
        <begin position="108"/>
        <end position="168"/>
    </location>
</feature>
<feature type="compositionally biased region" description="Low complexity" evidence="1">
    <location>
        <begin position="293"/>
        <end position="307"/>
    </location>
</feature>
<evidence type="ECO:0000313" key="2">
    <source>
        <dbReference type="EMBL" id="GHI14241.1"/>
    </source>
</evidence>
<dbReference type="Proteomes" id="UP000660554">
    <property type="component" value="Unassembled WGS sequence"/>
</dbReference>
<proteinExistence type="predicted"/>
<evidence type="ECO:0000313" key="3">
    <source>
        <dbReference type="Proteomes" id="UP000660554"/>
    </source>
</evidence>
<protein>
    <submittedName>
        <fullName evidence="2">Uncharacterized protein</fullName>
    </submittedName>
</protein>
<organism evidence="2 3">
    <name type="scientific">Streptomyces virginiae</name>
    <name type="common">Streptomyces cinnamonensis</name>
    <dbReference type="NCBI Taxonomy" id="1961"/>
    <lineage>
        <taxon>Bacteria</taxon>
        <taxon>Bacillati</taxon>
        <taxon>Actinomycetota</taxon>
        <taxon>Actinomycetes</taxon>
        <taxon>Kitasatosporales</taxon>
        <taxon>Streptomycetaceae</taxon>
        <taxon>Streptomyces</taxon>
    </lineage>
</organism>
<feature type="compositionally biased region" description="Low complexity" evidence="1">
    <location>
        <begin position="154"/>
        <end position="168"/>
    </location>
</feature>
<name>A0ABQ3NN96_STRVG</name>
<reference evidence="3" key="1">
    <citation type="submission" date="2020-09" db="EMBL/GenBank/DDBJ databases">
        <title>Whole genome shotgun sequence of Streptomyces cinnamonensis NBRC 15873.</title>
        <authorList>
            <person name="Komaki H."/>
            <person name="Tamura T."/>
        </authorList>
    </citation>
    <scope>NUCLEOTIDE SEQUENCE [LARGE SCALE GENOMIC DNA]</scope>
    <source>
        <strain evidence="3">NBRC 15873</strain>
    </source>
</reference>
<dbReference type="EMBL" id="BNDV01000008">
    <property type="protein sequence ID" value="GHI14241.1"/>
    <property type="molecule type" value="Genomic_DNA"/>
</dbReference>
<accession>A0ABQ3NN96</accession>
<sequence length="317" mass="34610">MDDRTTPRSRGQAQIILAVSPADGLVAVPVGEQYPWANTTLQLTPGFERRPDGTYALRDVDTAAPILRALADTARRHRVHLFGGPRTYLGDYAAALADDLPEQCEGRGLRTPGVAGRPRPPPVGRGRTHRLRGCWPPSKRHTEGSRNSTRRGQRSSTPAATATAPAWTRPRWRIRTRRTRCWRSSAPSRLGHTQQQYLEESSVEWRRLRPHAAALLSRVRPVAGAEDSASLDRLHQLLHPDVAEPSWPAAPSSPPALQPGTAEILRRWRTGAPALLRQAHATRPVGPASTVRPALPTAGAAAPALPGDRVGRTPRSR</sequence>
<comment type="caution">
    <text evidence="2">The sequence shown here is derived from an EMBL/GenBank/DDBJ whole genome shotgun (WGS) entry which is preliminary data.</text>
</comment>
<feature type="region of interest" description="Disordered" evidence="1">
    <location>
        <begin position="278"/>
        <end position="317"/>
    </location>
</feature>